<proteinExistence type="predicted"/>
<comment type="caution">
    <text evidence="1">The sequence shown here is derived from an EMBL/GenBank/DDBJ whole genome shotgun (WGS) entry which is preliminary data.</text>
</comment>
<protein>
    <submittedName>
        <fullName evidence="1">DUF3473 domain-containing protein</fullName>
    </submittedName>
</protein>
<organism evidence="1 2">
    <name type="scientific">Candidatus Syntrophosphaera thermopropionivorans</name>
    <dbReference type="NCBI Taxonomy" id="2593015"/>
    <lineage>
        <taxon>Bacteria</taxon>
        <taxon>Pseudomonadati</taxon>
        <taxon>Candidatus Cloacimonadota</taxon>
        <taxon>Candidatus Cloacimonadia</taxon>
        <taxon>Candidatus Cloacimonadales</taxon>
        <taxon>Candidatus Cloacimonadaceae</taxon>
        <taxon>Candidatus Syntrophosphaera</taxon>
    </lineage>
</organism>
<accession>A0AC61QJ77</accession>
<evidence type="ECO:0000313" key="2">
    <source>
        <dbReference type="Proteomes" id="UP000294588"/>
    </source>
</evidence>
<evidence type="ECO:0000313" key="1">
    <source>
        <dbReference type="EMBL" id="TDF73012.1"/>
    </source>
</evidence>
<dbReference type="EMBL" id="SMOG01000010">
    <property type="protein sequence ID" value="TDF73012.1"/>
    <property type="molecule type" value="Genomic_DNA"/>
</dbReference>
<name>A0AC61QJ77_9BACT</name>
<keyword evidence="2" id="KW-1185">Reference proteome</keyword>
<reference evidence="1" key="1">
    <citation type="submission" date="2019-03" db="EMBL/GenBank/DDBJ databases">
        <title>Candidatus Syntrophosphaera thermopropionivorans: a novel player in syntrophic propionate oxidation during anaerobic digestion.</title>
        <authorList>
            <person name="Dyksma S."/>
        </authorList>
    </citation>
    <scope>NUCLEOTIDE SEQUENCE</scope>
    <source>
        <strain evidence="1">W5</strain>
    </source>
</reference>
<gene>
    <name evidence="1" type="ORF">E0946_04325</name>
</gene>
<sequence length="282" mass="32723">MNKDPKSIFTIDVEDYYHIVSDRGVPPISEWDSLPSIVESGFLKLLDLLDVYEVKATCFFLGYIAKKYPYLVKEARTRGHEIASHGMFHRVIAQMSREEFTTDLHNSKSLLEDICSEEITTFRSPSFSVTDATPWFFESLAETGYIADSSVFPVKRDYGGYQIEQKKPYWIKTDKGNICEFPISVASLLGKELCFFGGGYLRFFPKWVILYMHKKLANKGIPTLYYIHPREMEPQHPRLKLNKKSYFKCYVNLKTVKSKLEAILSRGEFVTCQQYLEEMKDS</sequence>
<dbReference type="Proteomes" id="UP000294588">
    <property type="component" value="Unassembled WGS sequence"/>
</dbReference>